<feature type="transmembrane region" description="Helical" evidence="2">
    <location>
        <begin position="161"/>
        <end position="185"/>
    </location>
</feature>
<feature type="compositionally biased region" description="Polar residues" evidence="1">
    <location>
        <begin position="815"/>
        <end position="835"/>
    </location>
</feature>
<reference evidence="3 4" key="1">
    <citation type="journal article" date="2016" name="Mol. Biol. Evol.">
        <title>Comparative Genomics of Early-Diverging Mushroom-Forming Fungi Provides Insights into the Origins of Lignocellulose Decay Capabilities.</title>
        <authorList>
            <person name="Nagy L.G."/>
            <person name="Riley R."/>
            <person name="Tritt A."/>
            <person name="Adam C."/>
            <person name="Daum C."/>
            <person name="Floudas D."/>
            <person name="Sun H."/>
            <person name="Yadav J.S."/>
            <person name="Pangilinan J."/>
            <person name="Larsson K.H."/>
            <person name="Matsuura K."/>
            <person name="Barry K."/>
            <person name="Labutti K."/>
            <person name="Kuo R."/>
            <person name="Ohm R.A."/>
            <person name="Bhattacharya S.S."/>
            <person name="Shirouzu T."/>
            <person name="Yoshinaga Y."/>
            <person name="Martin F.M."/>
            <person name="Grigoriev I.V."/>
            <person name="Hibbett D.S."/>
        </authorList>
    </citation>
    <scope>NUCLEOTIDE SEQUENCE [LARGE SCALE GENOMIC DNA]</scope>
    <source>
        <strain evidence="3 4">HHB12029</strain>
    </source>
</reference>
<keyword evidence="2" id="KW-0472">Membrane</keyword>
<keyword evidence="2" id="KW-0812">Transmembrane</keyword>
<feature type="compositionally biased region" description="Basic and acidic residues" evidence="1">
    <location>
        <begin position="318"/>
        <end position="327"/>
    </location>
</feature>
<feature type="compositionally biased region" description="Low complexity" evidence="1">
    <location>
        <begin position="680"/>
        <end position="690"/>
    </location>
</feature>
<keyword evidence="4" id="KW-1185">Reference proteome</keyword>
<feature type="transmembrane region" description="Helical" evidence="2">
    <location>
        <begin position="426"/>
        <end position="445"/>
    </location>
</feature>
<keyword evidence="2" id="KW-1133">Transmembrane helix</keyword>
<organism evidence="3 4">
    <name type="scientific">Exidia glandulosa HHB12029</name>
    <dbReference type="NCBI Taxonomy" id="1314781"/>
    <lineage>
        <taxon>Eukaryota</taxon>
        <taxon>Fungi</taxon>
        <taxon>Dikarya</taxon>
        <taxon>Basidiomycota</taxon>
        <taxon>Agaricomycotina</taxon>
        <taxon>Agaricomycetes</taxon>
        <taxon>Auriculariales</taxon>
        <taxon>Exidiaceae</taxon>
        <taxon>Exidia</taxon>
    </lineage>
</organism>
<feature type="region of interest" description="Disordered" evidence="1">
    <location>
        <begin position="1139"/>
        <end position="1212"/>
    </location>
</feature>
<feature type="region of interest" description="Disordered" evidence="1">
    <location>
        <begin position="677"/>
        <end position="738"/>
    </location>
</feature>
<evidence type="ECO:0000256" key="2">
    <source>
        <dbReference type="SAM" id="Phobius"/>
    </source>
</evidence>
<feature type="compositionally biased region" description="Basic and acidic residues" evidence="1">
    <location>
        <begin position="802"/>
        <end position="814"/>
    </location>
</feature>
<dbReference type="InParanoid" id="A0A165R1W2"/>
<feature type="compositionally biased region" description="Low complexity" evidence="1">
    <location>
        <begin position="350"/>
        <end position="362"/>
    </location>
</feature>
<feature type="region of interest" description="Disordered" evidence="1">
    <location>
        <begin position="913"/>
        <end position="1025"/>
    </location>
</feature>
<feature type="transmembrane region" description="Helical" evidence="2">
    <location>
        <begin position="6"/>
        <end position="27"/>
    </location>
</feature>
<feature type="compositionally biased region" description="Pro residues" evidence="1">
    <location>
        <begin position="718"/>
        <end position="731"/>
    </location>
</feature>
<name>A0A165R1W2_EXIGL</name>
<feature type="compositionally biased region" description="Polar residues" evidence="1">
    <location>
        <begin position="1190"/>
        <end position="1209"/>
    </location>
</feature>
<feature type="compositionally biased region" description="Polar residues" evidence="1">
    <location>
        <begin position="332"/>
        <end position="349"/>
    </location>
</feature>
<dbReference type="Proteomes" id="UP000077266">
    <property type="component" value="Unassembled WGS sequence"/>
</dbReference>
<feature type="region of interest" description="Disordered" evidence="1">
    <location>
        <begin position="802"/>
        <end position="835"/>
    </location>
</feature>
<feature type="transmembrane region" description="Helical" evidence="2">
    <location>
        <begin position="457"/>
        <end position="479"/>
    </location>
</feature>
<dbReference type="EMBL" id="KV425882">
    <property type="protein sequence ID" value="KZW04382.1"/>
    <property type="molecule type" value="Genomic_DNA"/>
</dbReference>
<feature type="compositionally biased region" description="Low complexity" evidence="1">
    <location>
        <begin position="996"/>
        <end position="1007"/>
    </location>
</feature>
<sequence>MIPLVVAVACGLVSFICSMFVLFRLLLPVLPPHPLSRRVPPSAFGLPNFGSLSPADKSHIYFACIDLLALGAFIWQVVAQQYEPASLDVAHDAASAARLWFASTARQTSMCIVLLITVVHVRRGRTVTLGPFHTYLLVPTILAVALATTLAAIFADVGISTLFVGLTAYTVVIAITSLVAFLTLVRTIVTIRRNLAAVEADNWPPVKEKRRGSFATEDVEALKEGSSWITSHRSSRHNSVSSFAYSVRSALPSSHNSSARDRAKLVGSTATLPQVKNSYWFGMASTPDLDVPPVPALPGQYYNQPSSPVPSIEDDNQDPFRRDEPRFARIPKSSSNSWLTEPSVSQPTLSEFSFPPTTRPSSPVMPTSSGNLLPASATTVAFASSMPHGRVLGGYNYIPELDNRIKGLSSGTINTTNDAPTSSWRAVGWVAAIMVPLVLAVPYFAVGIFRPTEVPDVLSILFILSVTMSSPLLALNLYLHSPVPMPATLFPPRERSSSKATSLMLPGRSVSTGFGPYGGSTRANTPTVIEGRRSGDIWLDRGDAMDGQSRIERVFAMATRVPKLSVLPSECAEPPQLTPPLPMQTRDYSDMTISEGSGFPMEEPSHTARNGKPYFSIGKQIFNQSKKASSYYSGAPSTKYESKILVAERHTSTMALTMNLPPSVPQSIDGDHNVVRRTSVAHSRSQSASSNVMKRTSVAAHSRSQSASSIGRGRFPSSPTPPPDSPLPPTPESLKGPGIRHVRAKSSASMYSFNPITATTQIDGLSAGMLPLLVPGVKVSKDIVRDDWDSRHVAAPVSKHEILTRALPQERSEPQEASTSGRSFGQSQSLSKATKISMAKTSTGTGIYPHSLSVSFSSPEHHSTPPPQMIKRRTSRSRSYHYSLPSLGLGKSANFISEIAAALSSTTQTLRRETVDNRRRTMHGAEYAQLPMPSKRASRASSREPSRERAPAPSMKHRRMPSREQSRAPSTSPEFVTALESAPKERTARRTHRRSLSAGSLAGSLASRRTKSKSRSPMRQPMPPPVVGIDLDDPFVTPSITPTSAVFPDSTRDDASIHSTRRVPVKQPVSARPHAFHLPTTSGSRPPSSVIYIKTNDEPQSAATRTSFAIEEEGEEPIKSPISPWEGILAAAGAIVARAGSSSPEEAKKAPKPLRLLQDRDPNAPGSPISPVLTPGKASVRPLAVKKRSTSNGKQDENSNTTASTSPSIKTLRLVRTATAKARAQWRQNEPLPQVVIRAPSNASTAQRFSQQTYA</sequence>
<feature type="region of interest" description="Disordered" evidence="1">
    <location>
        <begin position="1072"/>
        <end position="1104"/>
    </location>
</feature>
<dbReference type="AlphaFoldDB" id="A0A165R1W2"/>
<evidence type="ECO:0000256" key="1">
    <source>
        <dbReference type="SAM" id="MobiDB-lite"/>
    </source>
</evidence>
<accession>A0A165R1W2</accession>
<feature type="compositionally biased region" description="Basic and acidic residues" evidence="1">
    <location>
        <begin position="941"/>
        <end position="950"/>
    </location>
</feature>
<feature type="region of interest" description="Disordered" evidence="1">
    <location>
        <begin position="852"/>
        <end position="877"/>
    </location>
</feature>
<evidence type="ECO:0000313" key="4">
    <source>
        <dbReference type="Proteomes" id="UP000077266"/>
    </source>
</evidence>
<proteinExistence type="predicted"/>
<evidence type="ECO:0000313" key="3">
    <source>
        <dbReference type="EMBL" id="KZW04382.1"/>
    </source>
</evidence>
<dbReference type="OrthoDB" id="2529242at2759"/>
<protein>
    <submittedName>
        <fullName evidence="3">Uncharacterized protein</fullName>
    </submittedName>
</protein>
<feature type="transmembrane region" description="Helical" evidence="2">
    <location>
        <begin position="133"/>
        <end position="155"/>
    </location>
</feature>
<feature type="transmembrane region" description="Helical" evidence="2">
    <location>
        <begin position="60"/>
        <end position="79"/>
    </location>
</feature>
<gene>
    <name evidence="3" type="ORF">EXIGLDRAFT_24303</name>
</gene>
<feature type="transmembrane region" description="Helical" evidence="2">
    <location>
        <begin position="99"/>
        <end position="121"/>
    </location>
</feature>
<feature type="region of interest" description="Disordered" evidence="1">
    <location>
        <begin position="302"/>
        <end position="368"/>
    </location>
</feature>